<dbReference type="AlphaFoldDB" id="A0A0A0JHJ6"/>
<protein>
    <submittedName>
        <fullName evidence="9">Allantoin permease</fullName>
    </submittedName>
</protein>
<name>A0A0A0JHJ6_9MICO</name>
<evidence type="ECO:0000256" key="6">
    <source>
        <dbReference type="ARBA" id="ARBA00023136"/>
    </source>
</evidence>
<dbReference type="Pfam" id="PF02133">
    <property type="entry name" value="Transp_cyt_pur"/>
    <property type="match status" value="1"/>
</dbReference>
<dbReference type="PANTHER" id="PTHR31806:SF1">
    <property type="entry name" value="PURINE-CYTOSINE PERMEASE FCY2-RELATED"/>
    <property type="match status" value="1"/>
</dbReference>
<evidence type="ECO:0000256" key="8">
    <source>
        <dbReference type="SAM" id="Phobius"/>
    </source>
</evidence>
<keyword evidence="4 8" id="KW-0812">Transmembrane</keyword>
<evidence type="ECO:0000256" key="4">
    <source>
        <dbReference type="ARBA" id="ARBA00022692"/>
    </source>
</evidence>
<feature type="transmembrane region" description="Helical" evidence="8">
    <location>
        <begin position="245"/>
        <end position="269"/>
    </location>
</feature>
<evidence type="ECO:0000256" key="2">
    <source>
        <dbReference type="ARBA" id="ARBA00008974"/>
    </source>
</evidence>
<evidence type="ECO:0000256" key="5">
    <source>
        <dbReference type="ARBA" id="ARBA00022989"/>
    </source>
</evidence>
<feature type="transmembrane region" description="Helical" evidence="8">
    <location>
        <begin position="177"/>
        <end position="197"/>
    </location>
</feature>
<feature type="transmembrane region" description="Helical" evidence="8">
    <location>
        <begin position="289"/>
        <end position="315"/>
    </location>
</feature>
<evidence type="ECO:0000256" key="7">
    <source>
        <dbReference type="PIRNR" id="PIRNR002744"/>
    </source>
</evidence>
<feature type="transmembrane region" description="Helical" evidence="8">
    <location>
        <begin position="361"/>
        <end position="386"/>
    </location>
</feature>
<evidence type="ECO:0000313" key="10">
    <source>
        <dbReference type="Proteomes" id="UP000030011"/>
    </source>
</evidence>
<feature type="transmembrane region" description="Helical" evidence="8">
    <location>
        <begin position="335"/>
        <end position="355"/>
    </location>
</feature>
<feature type="transmembrane region" description="Helical" evidence="8">
    <location>
        <begin position="209"/>
        <end position="233"/>
    </location>
</feature>
<dbReference type="InterPro" id="IPR001248">
    <property type="entry name" value="Pur-cyt_permease"/>
</dbReference>
<dbReference type="EMBL" id="AVPK01000013">
    <property type="protein sequence ID" value="KGN36229.1"/>
    <property type="molecule type" value="Genomic_DNA"/>
</dbReference>
<feature type="transmembrane region" description="Helical" evidence="8">
    <location>
        <begin position="464"/>
        <end position="484"/>
    </location>
</feature>
<keyword evidence="3 7" id="KW-0813">Transport</keyword>
<keyword evidence="10" id="KW-1185">Reference proteome</keyword>
<dbReference type="Gene3D" id="1.10.4160.10">
    <property type="entry name" value="Hydantoin permease"/>
    <property type="match status" value="1"/>
</dbReference>
<dbReference type="GO" id="GO:0022857">
    <property type="term" value="F:transmembrane transporter activity"/>
    <property type="evidence" value="ECO:0007669"/>
    <property type="project" value="InterPro"/>
</dbReference>
<gene>
    <name evidence="9" type="ORF">N803_05010</name>
</gene>
<dbReference type="InterPro" id="IPR026030">
    <property type="entry name" value="Pur-cyt_permease_Fcy2/21/22"/>
</dbReference>
<evidence type="ECO:0000256" key="3">
    <source>
        <dbReference type="ARBA" id="ARBA00022448"/>
    </source>
</evidence>
<dbReference type="PANTHER" id="PTHR31806">
    <property type="entry name" value="PURINE-CYTOSINE PERMEASE FCY2-RELATED"/>
    <property type="match status" value="1"/>
</dbReference>
<proteinExistence type="inferred from homology"/>
<accession>A0A0A0JHJ6</accession>
<sequence length="497" mass="52194">MTDVRTADAAKRLGVETTGIEIIDEADRTAAPRDLFWPWFAANVSVFGISYAAFVLGFGISFWQAVVVTVIGVVVSFALCGVIAIAGKRGSAPTMVLSRAAFGVKGQKVPGVISWLVSIGWETALAILAVLATSTIFERLGWGGGTGTKIVAAIVVAAMIVLAAVAGYHIIMRMQSVLTWITGAITILYIIMTFTHLDWSAISSLPSGGIGATIGALVMVMTGFGLGWINIAADWSRYQRRDASGAAIVGWNTFGGALAPALLVCYGLALAGSDKDVLDGIGGDPIGTLAGLLPTWVLVPFLIAAILSLVSGAVLGIYSSGLTLLSLGVRLPRPVAALVDGVILTLGTFFVVFVAEDFLGPFQSFLITLGVPLASWAGIMIADIALRKRDYDEDALFDASGRYGAFDWLSIGTMVVTSVLGWGLVVNSYADDAAWNNWQGFLLDPLGLGTFVKDPAGSYWEGTFAYANLGVLLALLLSFVVTYFGRRGKVARQEAGA</sequence>
<comment type="similarity">
    <text evidence="2 7">Belongs to the purine-cytosine permease (2.A.39) family.</text>
</comment>
<feature type="transmembrane region" description="Helical" evidence="8">
    <location>
        <begin position="35"/>
        <end position="56"/>
    </location>
</feature>
<feature type="transmembrane region" description="Helical" evidence="8">
    <location>
        <begin position="108"/>
        <end position="130"/>
    </location>
</feature>
<feature type="transmembrane region" description="Helical" evidence="8">
    <location>
        <begin position="150"/>
        <end position="170"/>
    </location>
</feature>
<comment type="caution">
    <text evidence="9">The sequence shown here is derived from an EMBL/GenBank/DDBJ whole genome shotgun (WGS) entry which is preliminary data.</text>
</comment>
<feature type="transmembrane region" description="Helical" evidence="8">
    <location>
        <begin position="406"/>
        <end position="425"/>
    </location>
</feature>
<dbReference type="STRING" id="1385521.N803_05010"/>
<dbReference type="PIRSF" id="PIRSF002744">
    <property type="entry name" value="Pur-cyt_permease"/>
    <property type="match status" value="1"/>
</dbReference>
<reference evidence="9 10" key="1">
    <citation type="submission" date="2013-08" db="EMBL/GenBank/DDBJ databases">
        <title>The genome sequence of Knoellia subterranea.</title>
        <authorList>
            <person name="Zhu W."/>
            <person name="Wang G."/>
        </authorList>
    </citation>
    <scope>NUCLEOTIDE SEQUENCE [LARGE SCALE GENOMIC DNA]</scope>
    <source>
        <strain evidence="9 10">KCTC 19937</strain>
    </source>
</reference>
<organism evidence="9 10">
    <name type="scientific">Knoellia subterranea KCTC 19937</name>
    <dbReference type="NCBI Taxonomy" id="1385521"/>
    <lineage>
        <taxon>Bacteria</taxon>
        <taxon>Bacillati</taxon>
        <taxon>Actinomycetota</taxon>
        <taxon>Actinomycetes</taxon>
        <taxon>Micrococcales</taxon>
        <taxon>Intrasporangiaceae</taxon>
        <taxon>Knoellia</taxon>
    </lineage>
</organism>
<feature type="transmembrane region" description="Helical" evidence="8">
    <location>
        <begin position="62"/>
        <end position="87"/>
    </location>
</feature>
<dbReference type="Proteomes" id="UP000030011">
    <property type="component" value="Unassembled WGS sequence"/>
</dbReference>
<keyword evidence="6 7" id="KW-0472">Membrane</keyword>
<evidence type="ECO:0000313" key="9">
    <source>
        <dbReference type="EMBL" id="KGN36229.1"/>
    </source>
</evidence>
<dbReference type="GO" id="GO:0005886">
    <property type="term" value="C:plasma membrane"/>
    <property type="evidence" value="ECO:0007669"/>
    <property type="project" value="TreeGrafter"/>
</dbReference>
<dbReference type="RefSeq" id="WP_169743115.1">
    <property type="nucleotide sequence ID" value="NZ_AVPK01000013.1"/>
</dbReference>
<comment type="subcellular location">
    <subcellularLocation>
        <location evidence="1">Membrane</location>
        <topology evidence="1">Multi-pass membrane protein</topology>
    </subcellularLocation>
</comment>
<evidence type="ECO:0000256" key="1">
    <source>
        <dbReference type="ARBA" id="ARBA00004141"/>
    </source>
</evidence>
<dbReference type="eggNOG" id="COG1457">
    <property type="taxonomic scope" value="Bacteria"/>
</dbReference>
<keyword evidence="5 8" id="KW-1133">Transmembrane helix</keyword>